<comment type="caution">
    <text evidence="4">Lacks conserved residue(s) required for the propagation of feature annotation.</text>
</comment>
<dbReference type="CDD" id="cd04056">
    <property type="entry name" value="Peptidases_S53"/>
    <property type="match status" value="1"/>
</dbReference>
<dbReference type="InterPro" id="IPR030400">
    <property type="entry name" value="Sedolisin_dom"/>
</dbReference>
<gene>
    <name evidence="7" type="ORF">H2LOC_008770</name>
</gene>
<dbReference type="InterPro" id="IPR036852">
    <property type="entry name" value="Peptidase_S8/S53_dom_sf"/>
</dbReference>
<keyword evidence="3 4" id="KW-0720">Serine protease</keyword>
<evidence type="ECO:0000256" key="2">
    <source>
        <dbReference type="ARBA" id="ARBA00022801"/>
    </source>
</evidence>
<dbReference type="Gene3D" id="3.40.50.200">
    <property type="entry name" value="Peptidase S8/S53 domain"/>
    <property type="match status" value="1"/>
</dbReference>
<dbReference type="OrthoDB" id="9002785at2"/>
<dbReference type="KEGG" id="mhey:H2LOC_008770"/>
<evidence type="ECO:0000256" key="4">
    <source>
        <dbReference type="PROSITE-ProRule" id="PRU01032"/>
    </source>
</evidence>
<dbReference type="PROSITE" id="PS00138">
    <property type="entry name" value="SUBTILASE_SER"/>
    <property type="match status" value="1"/>
</dbReference>
<evidence type="ECO:0000313" key="8">
    <source>
        <dbReference type="Proteomes" id="UP000309061"/>
    </source>
</evidence>
<dbReference type="SUPFAM" id="SSF52743">
    <property type="entry name" value="Subtilisin-like"/>
    <property type="match status" value="1"/>
</dbReference>
<reference evidence="7 8" key="1">
    <citation type="submission" date="2019-11" db="EMBL/GenBank/DDBJ databases">
        <title>The genome sequence of Methylocystis heyeri.</title>
        <authorList>
            <person name="Oshkin I.Y."/>
            <person name="Miroshnikov K."/>
            <person name="Dedysh S.N."/>
        </authorList>
    </citation>
    <scope>NUCLEOTIDE SEQUENCE [LARGE SCALE GENOMIC DNA]</scope>
    <source>
        <strain evidence="7 8">H2</strain>
    </source>
</reference>
<protein>
    <recommendedName>
        <fullName evidence="6">Peptidase S53 domain-containing protein</fullName>
    </recommendedName>
</protein>
<evidence type="ECO:0000256" key="1">
    <source>
        <dbReference type="ARBA" id="ARBA00022670"/>
    </source>
</evidence>
<evidence type="ECO:0000259" key="6">
    <source>
        <dbReference type="PROSITE" id="PS51695"/>
    </source>
</evidence>
<sequence length="456" mass="46635">MLGKIKLFCGTCAAAMIAASGPTLAETAAVSAPYLSAPQAAAPKFLSPLSNTPKPGHFSTHLRVSAQANVQPASASGPPYPNYLIETPASLACIYRLVTVASGCNPNVVTTVTTGGSKAIALVDAFDYPQAASDLNKYIAQFGLAAADFTVIYGTGNPASGCANGSKPATDTTGWSVEAALDIQMAHAMAPSAKIYLVEAASSSFADLNNAVAVAAKCVQAAGGGEISMSYGAFEFSGENTYDSLYTAANVAYFASSGDSPGVEYPSASPNVFGVGGTSIIRDQTTGAFESEIAWHDPYAVYGANMRDGTGGGISAYEPRPSYQDGIAAVVGSGRGVPDLAAIADPYLDGVWIYNTSLVGGWTSVGGTSVASPLVAGIVNRASFFWSSSLAGLTNIYNLASQNTLNKYVTDVNSGICGPTKNFNGFGSGYDPAWIEAKTGISWDPCTGWGSPHGNH</sequence>
<dbReference type="PANTHER" id="PTHR14218:SF15">
    <property type="entry name" value="TRIPEPTIDYL-PEPTIDASE 1"/>
    <property type="match status" value="1"/>
</dbReference>
<feature type="chain" id="PRO_5025475482" description="Peptidase S53 domain-containing protein" evidence="5">
    <location>
        <begin position="26"/>
        <end position="456"/>
    </location>
</feature>
<feature type="signal peptide" evidence="5">
    <location>
        <begin position="1"/>
        <end position="25"/>
    </location>
</feature>
<organism evidence="7 8">
    <name type="scientific">Methylocystis heyeri</name>
    <dbReference type="NCBI Taxonomy" id="391905"/>
    <lineage>
        <taxon>Bacteria</taxon>
        <taxon>Pseudomonadati</taxon>
        <taxon>Pseudomonadota</taxon>
        <taxon>Alphaproteobacteria</taxon>
        <taxon>Hyphomicrobiales</taxon>
        <taxon>Methylocystaceae</taxon>
        <taxon>Methylocystis</taxon>
    </lineage>
</organism>
<dbReference type="InterPro" id="IPR050819">
    <property type="entry name" value="Tripeptidyl-peptidase_I"/>
</dbReference>
<feature type="domain" description="Peptidase S53" evidence="6">
    <location>
        <begin position="85"/>
        <end position="456"/>
    </location>
</feature>
<keyword evidence="1 4" id="KW-0645">Protease</keyword>
<dbReference type="GO" id="GO:0004252">
    <property type="term" value="F:serine-type endopeptidase activity"/>
    <property type="evidence" value="ECO:0007669"/>
    <property type="project" value="UniProtKB-UniRule"/>
</dbReference>
<evidence type="ECO:0000256" key="5">
    <source>
        <dbReference type="SAM" id="SignalP"/>
    </source>
</evidence>
<dbReference type="PROSITE" id="PS51695">
    <property type="entry name" value="SEDOLISIN"/>
    <property type="match status" value="1"/>
</dbReference>
<name>A0A6B8KDN4_9HYPH</name>
<feature type="active site" description="Charge relay system" evidence="4">
    <location>
        <position position="369"/>
    </location>
</feature>
<feature type="active site" description="Charge relay system" evidence="4">
    <location>
        <position position="182"/>
    </location>
</feature>
<feature type="active site" description="Charge relay system" evidence="4">
    <location>
        <position position="178"/>
    </location>
</feature>
<keyword evidence="2 4" id="KW-0378">Hydrolase</keyword>
<dbReference type="EMBL" id="CP046052">
    <property type="protein sequence ID" value="QGM45787.1"/>
    <property type="molecule type" value="Genomic_DNA"/>
</dbReference>
<dbReference type="PANTHER" id="PTHR14218">
    <property type="entry name" value="PROTEASE S8 TRIPEPTIDYL PEPTIDASE I CLN2"/>
    <property type="match status" value="1"/>
</dbReference>
<evidence type="ECO:0000256" key="3">
    <source>
        <dbReference type="ARBA" id="ARBA00022825"/>
    </source>
</evidence>
<dbReference type="InterPro" id="IPR023828">
    <property type="entry name" value="Peptidase_S8_Ser-AS"/>
</dbReference>
<dbReference type="Proteomes" id="UP000309061">
    <property type="component" value="Chromosome"/>
</dbReference>
<dbReference type="AlphaFoldDB" id="A0A6B8KDN4"/>
<evidence type="ECO:0000313" key="7">
    <source>
        <dbReference type="EMBL" id="QGM45787.1"/>
    </source>
</evidence>
<dbReference type="GO" id="GO:0008240">
    <property type="term" value="F:tripeptidyl-peptidase activity"/>
    <property type="evidence" value="ECO:0007669"/>
    <property type="project" value="TreeGrafter"/>
</dbReference>
<accession>A0A6B8KDN4</accession>
<dbReference type="RefSeq" id="WP_136496060.1">
    <property type="nucleotide sequence ID" value="NZ_CP046052.1"/>
</dbReference>
<dbReference type="GO" id="GO:0006508">
    <property type="term" value="P:proteolysis"/>
    <property type="evidence" value="ECO:0007669"/>
    <property type="project" value="UniProtKB-KW"/>
</dbReference>
<proteinExistence type="predicted"/>
<keyword evidence="5" id="KW-0732">Signal</keyword>
<keyword evidence="8" id="KW-1185">Reference proteome</keyword>